<dbReference type="Gramene" id="TKV96562">
    <property type="protein sequence ID" value="TKV96562"/>
    <property type="gene ID" value="SEVIR_9G436000v2"/>
</dbReference>
<feature type="compositionally biased region" description="Polar residues" evidence="4">
    <location>
        <begin position="696"/>
        <end position="724"/>
    </location>
</feature>
<reference evidence="6" key="1">
    <citation type="submission" date="2019-03" db="EMBL/GenBank/DDBJ databases">
        <title>WGS assembly of Setaria viridis.</title>
        <authorList>
            <person name="Huang P."/>
            <person name="Jenkins J."/>
            <person name="Grimwood J."/>
            <person name="Barry K."/>
            <person name="Healey A."/>
            <person name="Mamidi S."/>
            <person name="Sreedasyam A."/>
            <person name="Shu S."/>
            <person name="Feldman M."/>
            <person name="Wu J."/>
            <person name="Yu Y."/>
            <person name="Chen C."/>
            <person name="Johnson J."/>
            <person name="Rokhsar D."/>
            <person name="Baxter I."/>
            <person name="Schmutz J."/>
            <person name="Brutnell T."/>
            <person name="Kellogg E."/>
        </authorList>
    </citation>
    <scope>NUCLEOTIDE SEQUENCE [LARGE SCALE GENOMIC DNA]</scope>
</reference>
<keyword evidence="2" id="KW-0863">Zinc-finger</keyword>
<proteinExistence type="predicted"/>
<feature type="compositionally biased region" description="Basic residues" evidence="4">
    <location>
        <begin position="647"/>
        <end position="656"/>
    </location>
</feature>
<dbReference type="InterPro" id="IPR036420">
    <property type="entry name" value="BRCT_dom_sf"/>
</dbReference>
<dbReference type="EMBL" id="CM016560">
    <property type="protein sequence ID" value="TKV96562.1"/>
    <property type="molecule type" value="Genomic_DNA"/>
</dbReference>
<dbReference type="Gene3D" id="3.30.40.10">
    <property type="entry name" value="Zinc/RING finger domain, C3HC4 (zinc finger)"/>
    <property type="match status" value="1"/>
</dbReference>
<feature type="region of interest" description="Disordered" evidence="4">
    <location>
        <begin position="742"/>
        <end position="854"/>
    </location>
</feature>
<evidence type="ECO:0000256" key="2">
    <source>
        <dbReference type="ARBA" id="ARBA00022771"/>
    </source>
</evidence>
<feature type="compositionally biased region" description="Low complexity" evidence="4">
    <location>
        <begin position="750"/>
        <end position="765"/>
    </location>
</feature>
<dbReference type="CDD" id="cd17738">
    <property type="entry name" value="BRCT_TopBP1_rpt7"/>
    <property type="match status" value="1"/>
</dbReference>
<dbReference type="OMA" id="CEMPKAT"/>
<dbReference type="InterPro" id="IPR044254">
    <property type="entry name" value="At4g02110-like"/>
</dbReference>
<feature type="compositionally biased region" description="Basic and acidic residues" evidence="4">
    <location>
        <begin position="462"/>
        <end position="475"/>
    </location>
</feature>
<dbReference type="SUPFAM" id="SSF57903">
    <property type="entry name" value="FYVE/PHD zinc finger"/>
    <property type="match status" value="1"/>
</dbReference>
<dbReference type="Pfam" id="PF12738">
    <property type="entry name" value="PTCB-BRCT"/>
    <property type="match status" value="1"/>
</dbReference>
<name>A0A4U6T8I6_SETVI</name>
<feature type="domain" description="BRCT" evidence="5">
    <location>
        <begin position="11"/>
        <end position="101"/>
    </location>
</feature>
<dbReference type="SMART" id="SM00249">
    <property type="entry name" value="PHD"/>
    <property type="match status" value="1"/>
</dbReference>
<sequence length="1516" mass="165983">MDSSGTDYDIGDEHLFDGVRFFLVGFESDVESQYRSEMEVRGGADAGSLGNGCTHVVVSNLFYDDPTCVAARAEGKKVVIDQWVEDSLDRGVLADVDRVIYWPVRHSNGIPGAQSLLICLTGYQRNYREYIMKMVSLMGARFSKSLIANVVTHLICYKFEGEKYEVAKKVNIKLVNHQWLEDCLKAWEILPVDDYSKSSWELELMEAQANDSEHEAEAAGPRSLSNRSSVRCTLNSKNCKETFVKYDVDARKRSPVIPSGNKEVVVGRNLNSPDHILKTEDADSKTRDITGQSSASSMVPVSAKADVFARIQSPLGHIMNAEDADSKRHDIRGQGSPNSSLLAVSAKVDGLSPIQTSLGLSQKRDNSVVRNNNSPNLQEAERKHVGARTQDFASGVLGTPSSSKMTAFSNHHLDTLNKAPGILKGHTDHVSGKSSASQDHIDVTKVPLSSPLRGNQSVDELDSSKVDRWQRHEKCAPSGIHITAAGRSNTDDKLTDHESNPKSGGDSKFNSIKNTSNSKKASRKSLLPEVHSVNHMQSPKRVEDSTLRADSNISSLEMGHQKVFENADDQSKKGNENIKCVDGLNGAYAQKRKILVSPASLNLQKEDLVSETGPLDSPFASWLSDASDAEANAVNFGKQQFSLSTSRQRRSRKTSLKHGGLINGIKLPESSSSDKNVKSSLKARMSLKAMVENKCTRTPSPAVQDGKTSFSFQNKDGEDTQGSGNAVNQDCLHEIGNLRTKDQAHDKSVHNSSNSHVVSSSGNVGTKVTDPLKVNDYEEPVVSNSELERVVSDANVKDKEDAKRLQDTSSNVQGETSYSKKVATPERRNAGAKRPRSASIEAEGSAINSGKKVVTESWPAEVIPHENADPASKNGCTMASAAELKTNPSKKALICRVTDTVAKRTRNACAKTDDTQVASSLEFSKVISQENIEANPKKFFDTGNADEQQRNSPKKIPNTRVRNTAAKRSRKSDINTSNEPLVDKTGTVATGSLFDDLFPSDNEDYPKKLSSCASASDCGTLSSKTVSNGRTRNAVAKRKMKTVEDKSGSKCGKVGSVIASVAEAVSSKRTEEISCNSNKITTDQDSDKSNKDVIKDASGLFCQDSGTVDKQGGSYNFNLRSSKRNKALTSDHEKENRLDHSNLNSISNRTSSLQSKFDAKSIEKSTRVLSDSEHQGVKVSESGTLIVSEPALFILSGNREQRRDCRSILRRLKGRVCRDSHHWSYQATHFIAPDPLRRTEKFFAAAAAGRWILKKEYLTSCTEAGKFVDEEPFEWFGSGLNDGETISLDAPRKWRNIRQQMGHGAFYGMQIVVYGQLILPTLSSCQDTVKRAVKAGDGTILATSPPYSRFLDSGFDFAVVSASLPRADAWVQEFIRHGIPCVSADYLVDYVCKPGHPLDRHVLFKTNDLANKSLEKLMKNQQEMATDMEQSEDEEDDPEDLSCSACGCKDRGEVMLICGDEDGETGCGIGMHIDCCDPPLDAVPDDDWLCPKCAVLKAKRKPTRGTERKARGSRRR</sequence>
<evidence type="ECO:0000256" key="3">
    <source>
        <dbReference type="ARBA" id="ARBA00022833"/>
    </source>
</evidence>
<dbReference type="SUPFAM" id="SSF52113">
    <property type="entry name" value="BRCT domain"/>
    <property type="match status" value="3"/>
</dbReference>
<feature type="domain" description="BRCT" evidence="5">
    <location>
        <begin position="114"/>
        <end position="197"/>
    </location>
</feature>
<evidence type="ECO:0000256" key="1">
    <source>
        <dbReference type="ARBA" id="ARBA00022723"/>
    </source>
</evidence>
<dbReference type="PANTHER" id="PTHR47181:SF2">
    <property type="entry name" value="BRCA1 C TERMINUS DOMAIN CONTAINING PROTEIN, EXPRESSED"/>
    <property type="match status" value="1"/>
</dbReference>
<dbReference type="InterPro" id="IPR001357">
    <property type="entry name" value="BRCT_dom"/>
</dbReference>
<feature type="region of interest" description="Disordered" evidence="4">
    <location>
        <begin position="1421"/>
        <end position="1441"/>
    </location>
</feature>
<dbReference type="InterPro" id="IPR011011">
    <property type="entry name" value="Znf_FYVE_PHD"/>
</dbReference>
<dbReference type="GO" id="GO:0008270">
    <property type="term" value="F:zinc ion binding"/>
    <property type="evidence" value="ECO:0007669"/>
    <property type="project" value="UniProtKB-KW"/>
</dbReference>
<feature type="compositionally biased region" description="Polar residues" evidence="4">
    <location>
        <begin position="508"/>
        <end position="519"/>
    </location>
</feature>
<evidence type="ECO:0000259" key="5">
    <source>
        <dbReference type="PROSITE" id="PS50172"/>
    </source>
</evidence>
<protein>
    <recommendedName>
        <fullName evidence="5">BRCT domain-containing protein</fullName>
    </recommendedName>
</protein>
<organism evidence="6 7">
    <name type="scientific">Setaria viridis</name>
    <name type="common">Green bristlegrass</name>
    <name type="synonym">Setaria italica subsp. viridis</name>
    <dbReference type="NCBI Taxonomy" id="4556"/>
    <lineage>
        <taxon>Eukaryota</taxon>
        <taxon>Viridiplantae</taxon>
        <taxon>Streptophyta</taxon>
        <taxon>Embryophyta</taxon>
        <taxon>Tracheophyta</taxon>
        <taxon>Spermatophyta</taxon>
        <taxon>Magnoliopsida</taxon>
        <taxon>Liliopsida</taxon>
        <taxon>Poales</taxon>
        <taxon>Poaceae</taxon>
        <taxon>PACMAD clade</taxon>
        <taxon>Panicoideae</taxon>
        <taxon>Panicodae</taxon>
        <taxon>Paniceae</taxon>
        <taxon>Cenchrinae</taxon>
        <taxon>Setaria</taxon>
    </lineage>
</organism>
<dbReference type="PROSITE" id="PS50172">
    <property type="entry name" value="BRCT"/>
    <property type="match status" value="3"/>
</dbReference>
<feature type="region of interest" description="Disordered" evidence="4">
    <location>
        <begin position="642"/>
        <end position="677"/>
    </location>
</feature>
<feature type="compositionally biased region" description="Basic and acidic residues" evidence="4">
    <location>
        <begin position="489"/>
        <end position="500"/>
    </location>
</feature>
<keyword evidence="3" id="KW-0862">Zinc</keyword>
<feature type="compositionally biased region" description="Basic and acidic residues" evidence="4">
    <location>
        <begin position="786"/>
        <end position="806"/>
    </location>
</feature>
<feature type="region of interest" description="Disordered" evidence="4">
    <location>
        <begin position="935"/>
        <end position="983"/>
    </location>
</feature>
<keyword evidence="1" id="KW-0479">Metal-binding</keyword>
<feature type="region of interest" description="Disordered" evidence="4">
    <location>
        <begin position="1116"/>
        <end position="1137"/>
    </location>
</feature>
<gene>
    <name evidence="6" type="ORF">SEVIR_9G436000v2</name>
</gene>
<dbReference type="Proteomes" id="UP000298652">
    <property type="component" value="Chromosome 9"/>
</dbReference>
<feature type="domain" description="BRCT" evidence="5">
    <location>
        <begin position="1193"/>
        <end position="1275"/>
    </location>
</feature>
<evidence type="ECO:0000313" key="7">
    <source>
        <dbReference type="Proteomes" id="UP000298652"/>
    </source>
</evidence>
<accession>A0A4U6T8I6</accession>
<feature type="compositionally biased region" description="Acidic residues" evidence="4">
    <location>
        <begin position="1429"/>
        <end position="1440"/>
    </location>
</feature>
<evidence type="ECO:0000313" key="6">
    <source>
        <dbReference type="EMBL" id="TKV96562.1"/>
    </source>
</evidence>
<keyword evidence="7" id="KW-1185">Reference proteome</keyword>
<feature type="region of interest" description="Disordered" evidence="4">
    <location>
        <begin position="423"/>
        <end position="547"/>
    </location>
</feature>
<dbReference type="InterPro" id="IPR001965">
    <property type="entry name" value="Znf_PHD"/>
</dbReference>
<dbReference type="PANTHER" id="PTHR47181">
    <property type="entry name" value="BRCA1 C TERMINUS DOMAIN CONTAINING PROTEIN, EXPRESSED"/>
    <property type="match status" value="1"/>
</dbReference>
<feature type="compositionally biased region" description="Polar residues" evidence="4">
    <location>
        <begin position="807"/>
        <end position="819"/>
    </location>
</feature>
<dbReference type="SMART" id="SM00292">
    <property type="entry name" value="BRCT"/>
    <property type="match status" value="4"/>
</dbReference>
<dbReference type="Gene3D" id="3.40.50.10190">
    <property type="entry name" value="BRCT domain"/>
    <property type="match status" value="4"/>
</dbReference>
<dbReference type="InterPro" id="IPR013083">
    <property type="entry name" value="Znf_RING/FYVE/PHD"/>
</dbReference>
<evidence type="ECO:0000256" key="4">
    <source>
        <dbReference type="SAM" id="MobiDB-lite"/>
    </source>
</evidence>
<dbReference type="Pfam" id="PF00533">
    <property type="entry name" value="BRCT"/>
    <property type="match status" value="1"/>
</dbReference>
<feature type="region of interest" description="Disordered" evidence="4">
    <location>
        <begin position="695"/>
        <end position="724"/>
    </location>
</feature>